<dbReference type="InterPro" id="IPR042047">
    <property type="entry name" value="SleB_dom1"/>
</dbReference>
<evidence type="ECO:0000313" key="4">
    <source>
        <dbReference type="Proteomes" id="UP001549313"/>
    </source>
</evidence>
<feature type="region of interest" description="Disordered" evidence="1">
    <location>
        <begin position="322"/>
        <end position="360"/>
    </location>
</feature>
<evidence type="ECO:0000259" key="2">
    <source>
        <dbReference type="Pfam" id="PF07486"/>
    </source>
</evidence>
<dbReference type="EMBL" id="JBEPTF010000006">
    <property type="protein sequence ID" value="MET4685386.1"/>
    <property type="molecule type" value="Genomic_DNA"/>
</dbReference>
<dbReference type="Gene3D" id="1.10.10.2520">
    <property type="entry name" value="Cell wall hydrolase SleB, domain 1"/>
    <property type="match status" value="1"/>
</dbReference>
<accession>A0ABV2RFL4</accession>
<dbReference type="Proteomes" id="UP001549313">
    <property type="component" value="Unassembled WGS sequence"/>
</dbReference>
<dbReference type="InterPro" id="IPR011105">
    <property type="entry name" value="Cell_wall_hydrolase_SleB"/>
</dbReference>
<comment type="caution">
    <text evidence="3">The sequence shown here is derived from an EMBL/GenBank/DDBJ whole genome shotgun (WGS) entry which is preliminary data.</text>
</comment>
<proteinExistence type="predicted"/>
<evidence type="ECO:0000256" key="1">
    <source>
        <dbReference type="SAM" id="MobiDB-lite"/>
    </source>
</evidence>
<gene>
    <name evidence="3" type="ORF">ABIE19_003337</name>
</gene>
<feature type="compositionally biased region" description="Low complexity" evidence="1">
    <location>
        <begin position="327"/>
        <end position="360"/>
    </location>
</feature>
<reference evidence="3 4" key="1">
    <citation type="submission" date="2024-06" db="EMBL/GenBank/DDBJ databases">
        <title>Sorghum-associated microbial communities from plants grown in Nebraska, USA.</title>
        <authorList>
            <person name="Schachtman D."/>
        </authorList>
    </citation>
    <scope>NUCLEOTIDE SEQUENCE [LARGE SCALE GENOMIC DNA]</scope>
    <source>
        <strain evidence="3 4">2814</strain>
    </source>
</reference>
<feature type="domain" description="Cell wall hydrolase SleB" evidence="2">
    <location>
        <begin position="157"/>
        <end position="266"/>
    </location>
</feature>
<keyword evidence="4" id="KW-1185">Reference proteome</keyword>
<protein>
    <submittedName>
        <fullName evidence="3">Spore germination cell wall hydrolase CwlJ-like protein</fullName>
    </submittedName>
</protein>
<dbReference type="Pfam" id="PF07486">
    <property type="entry name" value="Hydrolase_2"/>
    <property type="match status" value="1"/>
</dbReference>
<organism evidence="3 4">
    <name type="scientific">Brevundimonas faecalis</name>
    <dbReference type="NCBI Taxonomy" id="947378"/>
    <lineage>
        <taxon>Bacteria</taxon>
        <taxon>Pseudomonadati</taxon>
        <taxon>Pseudomonadota</taxon>
        <taxon>Alphaproteobacteria</taxon>
        <taxon>Caulobacterales</taxon>
        <taxon>Caulobacteraceae</taxon>
        <taxon>Brevundimonas</taxon>
    </lineage>
</organism>
<dbReference type="RefSeq" id="WP_354090355.1">
    <property type="nucleotide sequence ID" value="NZ_JBEPTF010000006.1"/>
</dbReference>
<sequence>MSFSSRTRALLHAARNVRLRHTTAAAAFGGVIGLAVGGAYLGGMAAQASTVRAQAARLQGAGAEGYTQEAMAAAAGGLDASALAIADRHDPYTVAGGAQRDRQAELLTARLEDSRNGLRRADADLHPAARPFRIGGALDQSRDLDCLTRATYYEARGEGVDGMRAVAQVVLNRVRHPAFPKTVCAVVYQGSNRNVGCQFSFTCNGAMRGAVNRAAWDRARDVASRALSGQVFAPVGNATHFHTTAVSPAWRSSLIRVTQVGDHMFYRFGGRSGGSDAFRYTPRPSTAADRPQLIQASLNPAETVRNAGGAVAYSLVLASEAGHDAPEASAKPTPATPAPVAAPATPQTTPTTASASAAAE</sequence>
<name>A0ABV2RFL4_9CAUL</name>
<evidence type="ECO:0000313" key="3">
    <source>
        <dbReference type="EMBL" id="MET4685386.1"/>
    </source>
</evidence>